<dbReference type="PRINTS" id="PR00412">
    <property type="entry name" value="EPOXHYDRLASE"/>
</dbReference>
<evidence type="ECO:0000313" key="3">
    <source>
        <dbReference type="EMBL" id="MEE6259391.1"/>
    </source>
</evidence>
<dbReference type="RefSeq" id="WP_331214513.1">
    <property type="nucleotide sequence ID" value="NZ_JAZGQK010000010.1"/>
</dbReference>
<dbReference type="InterPro" id="IPR050266">
    <property type="entry name" value="AB_hydrolase_sf"/>
</dbReference>
<dbReference type="Proteomes" id="UP001332243">
    <property type="component" value="Unassembled WGS sequence"/>
</dbReference>
<dbReference type="PANTHER" id="PTHR43798:SF31">
    <property type="entry name" value="AB HYDROLASE SUPERFAMILY PROTEIN YCLE"/>
    <property type="match status" value="1"/>
</dbReference>
<evidence type="ECO:0000256" key="1">
    <source>
        <dbReference type="ARBA" id="ARBA00022801"/>
    </source>
</evidence>
<dbReference type="PRINTS" id="PR00111">
    <property type="entry name" value="ABHYDROLASE"/>
</dbReference>
<evidence type="ECO:0000313" key="4">
    <source>
        <dbReference type="Proteomes" id="UP001332243"/>
    </source>
</evidence>
<dbReference type="InterPro" id="IPR000073">
    <property type="entry name" value="AB_hydrolase_1"/>
</dbReference>
<protein>
    <submittedName>
        <fullName evidence="3">Alpha/beta hydrolase</fullName>
    </submittedName>
</protein>
<reference evidence="3 4" key="1">
    <citation type="submission" date="2024-01" db="EMBL/GenBank/DDBJ databases">
        <title>Genome insights into Plantactinospora sonchi sp. nov.</title>
        <authorList>
            <person name="Wang L."/>
        </authorList>
    </citation>
    <scope>NUCLEOTIDE SEQUENCE [LARGE SCALE GENOMIC DNA]</scope>
    <source>
        <strain evidence="3 4">NEAU-QY2</strain>
    </source>
</reference>
<dbReference type="InterPro" id="IPR029058">
    <property type="entry name" value="AB_hydrolase_fold"/>
</dbReference>
<proteinExistence type="predicted"/>
<name>A0ABU7RSA9_9ACTN</name>
<dbReference type="Gene3D" id="3.40.50.1820">
    <property type="entry name" value="alpha/beta hydrolase"/>
    <property type="match status" value="1"/>
</dbReference>
<dbReference type="EMBL" id="JAZGQK010000010">
    <property type="protein sequence ID" value="MEE6259391.1"/>
    <property type="molecule type" value="Genomic_DNA"/>
</dbReference>
<organism evidence="3 4">
    <name type="scientific">Plantactinospora sonchi</name>
    <dbReference type="NCBI Taxonomy" id="1544735"/>
    <lineage>
        <taxon>Bacteria</taxon>
        <taxon>Bacillati</taxon>
        <taxon>Actinomycetota</taxon>
        <taxon>Actinomycetes</taxon>
        <taxon>Micromonosporales</taxon>
        <taxon>Micromonosporaceae</taxon>
        <taxon>Plantactinospora</taxon>
    </lineage>
</organism>
<keyword evidence="1 3" id="KW-0378">Hydrolase</keyword>
<feature type="domain" description="AB hydrolase-1" evidence="2">
    <location>
        <begin position="26"/>
        <end position="263"/>
    </location>
</feature>
<keyword evidence="4" id="KW-1185">Reference proteome</keyword>
<dbReference type="PANTHER" id="PTHR43798">
    <property type="entry name" value="MONOACYLGLYCEROL LIPASE"/>
    <property type="match status" value="1"/>
</dbReference>
<gene>
    <name evidence="3" type="ORF">V1633_12920</name>
</gene>
<dbReference type="SUPFAM" id="SSF53474">
    <property type="entry name" value="alpha/beta-Hydrolases"/>
    <property type="match status" value="1"/>
</dbReference>
<evidence type="ECO:0000259" key="2">
    <source>
        <dbReference type="Pfam" id="PF00561"/>
    </source>
</evidence>
<dbReference type="GO" id="GO:0016787">
    <property type="term" value="F:hydrolase activity"/>
    <property type="evidence" value="ECO:0007669"/>
    <property type="project" value="UniProtKB-KW"/>
</dbReference>
<dbReference type="Pfam" id="PF00561">
    <property type="entry name" value="Abhydrolase_1"/>
    <property type="match status" value="1"/>
</dbReference>
<sequence length="289" mass="30376">MPTYPGIDGTPLHYDELGRPESAGAPPLITLAGGPARHPRYLGDLAGLGTRHRLVVPHLRGVGHSPDPAAVELGSWWCQAEDLDRLRGHLGLEQLLLVAHSAGTRLAISYAARFPSRIIGLVLITPPADDLVDVPSDVEELRSARRGEPALAAAIEAWRVGPEFHHDAFDEWQARVAPLGYAAWGGTEQAHAADAEHGLAAIQAYFSVQPPEDLAARLGGVEAPVLVVAGAQDLVTGLAPVLALADLFPAGEAVTIADSGHYPWVEQPAAFRQAVDGFLDTVAPPAPAG</sequence>
<comment type="caution">
    <text evidence="3">The sequence shown here is derived from an EMBL/GenBank/DDBJ whole genome shotgun (WGS) entry which is preliminary data.</text>
</comment>
<accession>A0ABU7RSA9</accession>
<dbReference type="InterPro" id="IPR000639">
    <property type="entry name" value="Epox_hydrolase-like"/>
</dbReference>